<reference evidence="1 2" key="1">
    <citation type="submission" date="2016-02" db="EMBL/GenBank/DDBJ databases">
        <title>Genome analysis of coral dinoflagellate symbionts highlights evolutionary adaptations to a symbiotic lifestyle.</title>
        <authorList>
            <person name="Aranda M."/>
            <person name="Li Y."/>
            <person name="Liew Y.J."/>
            <person name="Baumgarten S."/>
            <person name="Simakov O."/>
            <person name="Wilson M."/>
            <person name="Piel J."/>
            <person name="Ashoor H."/>
            <person name="Bougouffa S."/>
            <person name="Bajic V.B."/>
            <person name="Ryu T."/>
            <person name="Ravasi T."/>
            <person name="Bayer T."/>
            <person name="Micklem G."/>
            <person name="Kim H."/>
            <person name="Bhak J."/>
            <person name="Lajeunesse T.C."/>
            <person name="Voolstra C.R."/>
        </authorList>
    </citation>
    <scope>NUCLEOTIDE SEQUENCE [LARGE SCALE GENOMIC DNA]</scope>
    <source>
        <strain evidence="1 2">CCMP2467</strain>
    </source>
</reference>
<name>A0A1Q9E4K7_SYMMI</name>
<evidence type="ECO:0000313" key="1">
    <source>
        <dbReference type="EMBL" id="OLQ02357.1"/>
    </source>
</evidence>
<comment type="caution">
    <text evidence="1">The sequence shown here is derived from an EMBL/GenBank/DDBJ whole genome shotgun (WGS) entry which is preliminary data.</text>
</comment>
<dbReference type="Proteomes" id="UP000186817">
    <property type="component" value="Unassembled WGS sequence"/>
</dbReference>
<accession>A0A1Q9E4K7</accession>
<dbReference type="EMBL" id="LSRX01000265">
    <property type="protein sequence ID" value="OLQ02357.1"/>
    <property type="molecule type" value="Genomic_DNA"/>
</dbReference>
<evidence type="ECO:0000313" key="2">
    <source>
        <dbReference type="Proteomes" id="UP000186817"/>
    </source>
</evidence>
<dbReference type="AlphaFoldDB" id="A0A1Q9E4K7"/>
<dbReference type="OrthoDB" id="411006at2759"/>
<sequence length="929" mass="104856">MEAVVVDCCESPPAKRPRTAIWKLEPSRTVIDLDLEPGLRALPGETDEAFASRLQNLAQEEAELEHRRLADDSALAHSLHQAWLQESEQTHSTHFRHAAGRTAASTLVGLPPWAQPLIPEVDELSSHRLNLQDVDILGTNREPFLHLRNVDGQQGLLLAGRVLNELRCQGLRLLLPEGRVRNGIVVRRHAERRSVDPWSTGIRVLHDLSETIRLDLCRAYAAQVPELRRPHRGWSDTEVMVSGPKFKLNRHTDLQPAGSLLFIFSIGLASNSQAWPGGVLKEACLQSGDLMILDGRRTAHAVPRLDSDWQRNEESIQRRILDWFPQDDHLCRDLSAVLLKLLVPVPDRRLTAQQLMLRQPEMRRLAEAAACPLDVPSTSQPAFLEVRRVRDELLSGMCFLWMMQMMHQALERVDSVQEQWPERRREMTSIEVLAKFRTGSCSSHALRFHKVFAWLGPPDPGRVAETFKESVSATPGSPAIRQAEDFLDPSALVTQLQEHGVSSAKFWAPGRAERLLEVRLASEEADAGPHKEMHSIDYLADGKSLFPHLRQRPPTQLFDPKDGKSWVARIGDFMGGALAPVLPSWEETSSFWLYAVFDFEYFLLHVATCTRAPRQESPDDCKPQLSVELRPGDKMLKLIKSWQFGIGNVICLLKKLCWRGGITHRQPCRILQTIVANAGSQNTFPAFCTLDCLRQFDGDMTRCHRWTLQARAPPGTSALGFATEEVMSSGVRRTRRGLLDMARLNLRFLMFRLESGAGRVGPQLWPGLSKPASRKLLFGSRAAESFLEALAARRARLRLSGVRCQDLSKTTAEEQGQTLLHAACQSRFQRTIRQIVGGCEQLATVEQLLSFRSDPEGMVVNPFKLVQLTVGLSEEQWRPCQRTIQSFPTCLVWQRIPDWWTCPTWADDLGVFTREWTHQPLGLYSSGFQ</sequence>
<keyword evidence="2" id="KW-1185">Reference proteome</keyword>
<protein>
    <submittedName>
        <fullName evidence="1">Uncharacterized protein</fullName>
    </submittedName>
</protein>
<proteinExistence type="predicted"/>
<organism evidence="1 2">
    <name type="scientific">Symbiodinium microadriaticum</name>
    <name type="common">Dinoflagellate</name>
    <name type="synonym">Zooxanthella microadriatica</name>
    <dbReference type="NCBI Taxonomy" id="2951"/>
    <lineage>
        <taxon>Eukaryota</taxon>
        <taxon>Sar</taxon>
        <taxon>Alveolata</taxon>
        <taxon>Dinophyceae</taxon>
        <taxon>Suessiales</taxon>
        <taxon>Symbiodiniaceae</taxon>
        <taxon>Symbiodinium</taxon>
    </lineage>
</organism>
<gene>
    <name evidence="1" type="ORF">AK812_SmicGene14798</name>
</gene>